<keyword evidence="2" id="KW-1185">Reference proteome</keyword>
<protein>
    <recommendedName>
        <fullName evidence="3">DUF932 domain-containing protein</fullName>
    </recommendedName>
</protein>
<evidence type="ECO:0000313" key="1">
    <source>
        <dbReference type="EMBL" id="TWW10916.1"/>
    </source>
</evidence>
<name>A0A5C6M830_9PLAN</name>
<dbReference type="Proteomes" id="UP000321083">
    <property type="component" value="Unassembled WGS sequence"/>
</dbReference>
<dbReference type="EMBL" id="SRHE01000074">
    <property type="protein sequence ID" value="TWW10916.1"/>
    <property type="molecule type" value="Genomic_DNA"/>
</dbReference>
<accession>A0A5C6M830</accession>
<evidence type="ECO:0000313" key="2">
    <source>
        <dbReference type="Proteomes" id="UP000321083"/>
    </source>
</evidence>
<gene>
    <name evidence="1" type="ORF">E3A20_05860</name>
</gene>
<proteinExistence type="predicted"/>
<sequence>MLRRGVAGMRQDGAGRSHDLAFQMNDWSFGQLCRLAKVNRETVNRVSADTATRIFQETLPRSGKPLQLLTAGDSVRAIHGASYTRLYNSELLEIVQDTAKGFEPTQQGLLGKTGLYCGEQDMFVFLIDPLGWTEIDGEAFAPGFFLWNSEVGRRRVGIETFWFQAVCANHIVWDAVDVTEVSRKHTTNVRSALSDIRHSIRELVARRDARRDHFVSTIRSAMRRTLGDDADAVLNKLAQRGIPRKMAKEAVELASRNGRLTIFSVVDALTRLTGIVRWIGDRTELDQKIGSLLNLAV</sequence>
<reference evidence="1 2" key="1">
    <citation type="submission" date="2019-08" db="EMBL/GenBank/DDBJ databases">
        <title>100 year-old enigma solved: identification of Planctomyces bekefii, the type genus and species of the phylum Planctomycetes.</title>
        <authorList>
            <person name="Svetlana D.N."/>
            <person name="Overmann J."/>
        </authorList>
    </citation>
    <scope>NUCLEOTIDE SEQUENCE [LARGE SCALE GENOMIC DNA]</scope>
    <source>
        <strain evidence="1">Phe10_nw2017</strain>
    </source>
</reference>
<organism evidence="1 2">
    <name type="scientific">Planctomyces bekefii</name>
    <dbReference type="NCBI Taxonomy" id="1653850"/>
    <lineage>
        <taxon>Bacteria</taxon>
        <taxon>Pseudomonadati</taxon>
        <taxon>Planctomycetota</taxon>
        <taxon>Planctomycetia</taxon>
        <taxon>Planctomycetales</taxon>
        <taxon>Planctomycetaceae</taxon>
        <taxon>Planctomyces</taxon>
    </lineage>
</organism>
<evidence type="ECO:0008006" key="3">
    <source>
        <dbReference type="Google" id="ProtNLM"/>
    </source>
</evidence>
<reference evidence="1 2" key="2">
    <citation type="submission" date="2019-08" db="EMBL/GenBank/DDBJ databases">
        <authorList>
            <person name="Henke P."/>
        </authorList>
    </citation>
    <scope>NUCLEOTIDE SEQUENCE [LARGE SCALE GENOMIC DNA]</scope>
    <source>
        <strain evidence="1">Phe10_nw2017</strain>
    </source>
</reference>
<comment type="caution">
    <text evidence="1">The sequence shown here is derived from an EMBL/GenBank/DDBJ whole genome shotgun (WGS) entry which is preliminary data.</text>
</comment>
<dbReference type="AlphaFoldDB" id="A0A5C6M830"/>